<keyword evidence="2" id="KW-1185">Reference proteome</keyword>
<accession>A0ABZ2RQP6</accession>
<proteinExistence type="predicted"/>
<sequence length="49" mass="5979">MIKWYDDCPIKKEELDAGLRKYGLESQLLREWNKWMKENHPEDLKGTKN</sequence>
<dbReference type="RefSeq" id="WP_338822968.1">
    <property type="nucleotide sequence ID" value="NZ_CP148067.1"/>
</dbReference>
<organism evidence="1 2">
    <name type="scientific">Mycoplasmopsis felifaucium</name>
    <dbReference type="NCBI Taxonomy" id="35768"/>
    <lineage>
        <taxon>Bacteria</taxon>
        <taxon>Bacillati</taxon>
        <taxon>Mycoplasmatota</taxon>
        <taxon>Mycoplasmoidales</taxon>
        <taxon>Metamycoplasmataceae</taxon>
        <taxon>Mycoplasmopsis</taxon>
    </lineage>
</organism>
<evidence type="ECO:0000313" key="2">
    <source>
        <dbReference type="Proteomes" id="UP001477443"/>
    </source>
</evidence>
<reference evidence="1" key="1">
    <citation type="submission" date="2024-03" db="EMBL/GenBank/DDBJ databases">
        <title>Complete genome sequence of Mycoplasma felifaucium Z921 isolated from the trachea of a cheetah.</title>
        <authorList>
            <person name="Spergser J."/>
        </authorList>
    </citation>
    <scope>NUCLEOTIDE SEQUENCE [LARGE SCALE GENOMIC DNA]</scope>
    <source>
        <strain evidence="1">Z921</strain>
    </source>
</reference>
<dbReference type="EMBL" id="CP148067">
    <property type="protein sequence ID" value="WXL29354.1"/>
    <property type="molecule type" value="Genomic_DNA"/>
</dbReference>
<evidence type="ECO:0000313" key="1">
    <source>
        <dbReference type="EMBL" id="WXL29354.1"/>
    </source>
</evidence>
<dbReference type="Proteomes" id="UP001477443">
    <property type="component" value="Chromosome"/>
</dbReference>
<gene>
    <name evidence="1" type="ORF">WG617_01740</name>
</gene>
<name>A0ABZ2RQP6_9BACT</name>
<protein>
    <submittedName>
        <fullName evidence="1">Uncharacterized protein</fullName>
    </submittedName>
</protein>